<name>G6YN58_9GAMM</name>
<dbReference type="EMBL" id="AGTR01000006">
    <property type="protein sequence ID" value="EHJ06387.1"/>
    <property type="molecule type" value="Genomic_DNA"/>
</dbReference>
<organism evidence="2 3">
    <name type="scientific">Marinobacter manganoxydans MnI7-9</name>
    <dbReference type="NCBI Taxonomy" id="1094979"/>
    <lineage>
        <taxon>Bacteria</taxon>
        <taxon>Pseudomonadati</taxon>
        <taxon>Pseudomonadota</taxon>
        <taxon>Gammaproteobacteria</taxon>
        <taxon>Pseudomonadales</taxon>
        <taxon>Marinobacteraceae</taxon>
        <taxon>Marinobacter</taxon>
    </lineage>
</organism>
<keyword evidence="3" id="KW-1185">Reference proteome</keyword>
<reference evidence="2 3" key="1">
    <citation type="journal article" date="2012" name="J. Bacteriol.">
        <title>Genome sequence of deep-sea manganese-oxidizing bacterium Marinobacter manganoxydans MnI7-9.</title>
        <authorList>
            <person name="Wang H."/>
            <person name="Li H."/>
            <person name="Shao Z."/>
            <person name="Liao S."/>
            <person name="Johnstone L."/>
            <person name="Rensing C."/>
            <person name="Wang G."/>
        </authorList>
    </citation>
    <scope>NUCLEOTIDE SEQUENCE [LARGE SCALE GENOMIC DNA]</scope>
    <source>
        <strain evidence="2 3">MnI7-9</strain>
    </source>
</reference>
<gene>
    <name evidence="2" type="ORF">KYE_01296</name>
</gene>
<feature type="region of interest" description="Disordered" evidence="1">
    <location>
        <begin position="1"/>
        <end position="32"/>
    </location>
</feature>
<evidence type="ECO:0000256" key="1">
    <source>
        <dbReference type="SAM" id="MobiDB-lite"/>
    </source>
</evidence>
<evidence type="ECO:0000313" key="2">
    <source>
        <dbReference type="EMBL" id="EHJ06387.1"/>
    </source>
</evidence>
<accession>G6YN58</accession>
<proteinExistence type="predicted"/>
<evidence type="ECO:0000313" key="3">
    <source>
        <dbReference type="Proteomes" id="UP000003208"/>
    </source>
</evidence>
<protein>
    <submittedName>
        <fullName evidence="2">Uncharacterized protein</fullName>
    </submittedName>
</protein>
<dbReference type="Proteomes" id="UP000003208">
    <property type="component" value="Unassembled WGS sequence"/>
</dbReference>
<dbReference type="AlphaFoldDB" id="G6YN58"/>
<feature type="compositionally biased region" description="Polar residues" evidence="1">
    <location>
        <begin position="15"/>
        <end position="25"/>
    </location>
</feature>
<sequence length="32" mass="3564">MGTDQENQGFEPGNGHQNHLNQTGQREPLITD</sequence>